<keyword evidence="3" id="KW-1185">Reference proteome</keyword>
<feature type="compositionally biased region" description="Low complexity" evidence="1">
    <location>
        <begin position="648"/>
        <end position="670"/>
    </location>
</feature>
<evidence type="ECO:0000313" key="4">
    <source>
        <dbReference type="RefSeq" id="XP_021538570.1"/>
    </source>
</evidence>
<feature type="compositionally biased region" description="Low complexity" evidence="1">
    <location>
        <begin position="606"/>
        <end position="616"/>
    </location>
</feature>
<feature type="compositionally biased region" description="Low complexity" evidence="1">
    <location>
        <begin position="825"/>
        <end position="843"/>
    </location>
</feature>
<evidence type="ECO:0000313" key="3">
    <source>
        <dbReference type="Proteomes" id="UP000248481"/>
    </source>
</evidence>
<feature type="compositionally biased region" description="Basic residues" evidence="1">
    <location>
        <begin position="617"/>
        <end position="627"/>
    </location>
</feature>
<name>A0A2Y9GKS0_NEOSC</name>
<feature type="region of interest" description="Disordered" evidence="1">
    <location>
        <begin position="768"/>
        <end position="857"/>
    </location>
</feature>
<feature type="region of interest" description="Disordered" evidence="1">
    <location>
        <begin position="699"/>
        <end position="741"/>
    </location>
</feature>
<proteinExistence type="predicted"/>
<feature type="region of interest" description="Disordered" evidence="1">
    <location>
        <begin position="606"/>
        <end position="673"/>
    </location>
</feature>
<dbReference type="CTD" id="222255"/>
<feature type="compositionally biased region" description="Low complexity" evidence="1">
    <location>
        <begin position="779"/>
        <end position="790"/>
    </location>
</feature>
<reference evidence="4" key="1">
    <citation type="submission" date="2025-08" db="UniProtKB">
        <authorList>
            <consortium name="RefSeq"/>
        </authorList>
    </citation>
    <scope>IDENTIFICATION</scope>
    <source>
        <tissue evidence="4">Blood</tissue>
    </source>
</reference>
<dbReference type="Proteomes" id="UP000248481">
    <property type="component" value="Chromosome 12"/>
</dbReference>
<accession>A0A2Y9GKS0</accession>
<dbReference type="Pfam" id="PF08313">
    <property type="entry name" value="SCA7"/>
    <property type="match status" value="1"/>
</dbReference>
<evidence type="ECO:0000259" key="2">
    <source>
        <dbReference type="PROSITE" id="PS51505"/>
    </source>
</evidence>
<feature type="compositionally biased region" description="Polar residues" evidence="1">
    <location>
        <begin position="153"/>
        <end position="164"/>
    </location>
</feature>
<dbReference type="PROSITE" id="PS51505">
    <property type="entry name" value="SCA7"/>
    <property type="match status" value="1"/>
</dbReference>
<feature type="region of interest" description="Disordered" evidence="1">
    <location>
        <begin position="358"/>
        <end position="454"/>
    </location>
</feature>
<feature type="compositionally biased region" description="Polar residues" evidence="1">
    <location>
        <begin position="812"/>
        <end position="824"/>
    </location>
</feature>
<feature type="region of interest" description="Disordered" evidence="1">
    <location>
        <begin position="1"/>
        <end position="31"/>
    </location>
</feature>
<dbReference type="Gene3D" id="6.10.140.670">
    <property type="match status" value="1"/>
</dbReference>
<feature type="region of interest" description="Disordered" evidence="1">
    <location>
        <begin position="122"/>
        <end position="173"/>
    </location>
</feature>
<feature type="compositionally biased region" description="Basic and acidic residues" evidence="1">
    <location>
        <begin position="628"/>
        <end position="641"/>
    </location>
</feature>
<protein>
    <submittedName>
        <fullName evidence="4">Ataxin-7-like protein 1 isoform X2</fullName>
    </submittedName>
</protein>
<sequence>MTSERSRIPCLSAAAAEGTGKKQQEGRAMATLDRKVPSPEAFLGKPWSSWIDAAKLHCSDNVDLEEAGKEGGKSREVMRLNKEDMHLFGHYPAHDDFYLVVCSACNQAVKPQVFQAHCERRHGSMCRPSPSPATPPSNSRTSLAQVKTKACLSGQNSVSSTSKPFKTPKDNLLTSSSKQHTVFSAKGSRDKPCVPVPVVSLEKIPNLVKADGANVKMNSTTTTAVTSCSTSSSAVSTPPLIKPVLMSKSVPPSPEKILNGKGILSATIDKKHQNGTKNNNKPYRRLSEREFDPNKHCGVLDPETKKPCTRSLTCKTHSLSHRRAVPGRKKQFDLLLAEHKAKSREKEVKDKEHLLTSAREVLPNQPGPAQDSLPGPSGSSGPEPKVASPAKSRPPNSVLPRPSSANSISSSTSSNHSGYTPEPPLPPAGGDLTSRLSSDEGEMDGADEPEKLDCHFSTHHPRPLAFCSFGSRLMGRGYYVFDRRWDRFRFALNSMVEKHLNSQMWKKIPPAADSPMPSPAAHITTPVPASVSQPFNNPSAVYLPSAPISSRLTSSYIMTSAMLSNAAFVASPDPSALMSHTTAFPHVAATLSIMDSTFKAPSAVSPIPAVIPSPSHKPSKTKTSKSSKVKDLSVRSDESPSNKKRKPQPSTSSSSSSSLTLQTSLSSPLSGPHKKNCVLNASSALNSYQAAPPYNSLSVHSSNNGVSPLSAKLEPSGRTSLPGGPADIVRHGGSVGGSSDSCPLSVPSLAGDLSLASHNAVSSLPLSFDKSEGKKRKNSSSSSKACKITKMPGMNSVHKKNPPSLLAPVPDTVNSTSSRQVGKNSSLALSQSSPSSISSPGHSRPTTNRTGRIRTLP</sequence>
<organism evidence="3 4">
    <name type="scientific">Neomonachus schauinslandi</name>
    <name type="common">Hawaiian monk seal</name>
    <name type="synonym">Monachus schauinslandi</name>
    <dbReference type="NCBI Taxonomy" id="29088"/>
    <lineage>
        <taxon>Eukaryota</taxon>
        <taxon>Metazoa</taxon>
        <taxon>Chordata</taxon>
        <taxon>Craniata</taxon>
        <taxon>Vertebrata</taxon>
        <taxon>Euteleostomi</taxon>
        <taxon>Mammalia</taxon>
        <taxon>Eutheria</taxon>
        <taxon>Laurasiatheria</taxon>
        <taxon>Carnivora</taxon>
        <taxon>Caniformia</taxon>
        <taxon>Pinnipedia</taxon>
        <taxon>Phocidae</taxon>
        <taxon>Monachinae</taxon>
        <taxon>Monachini</taxon>
        <taxon>Neomonachus</taxon>
    </lineage>
</organism>
<dbReference type="PANTHER" id="PTHR15117:SF9">
    <property type="entry name" value="ATAXIN-7-LIKE PROTEIN 1"/>
    <property type="match status" value="1"/>
</dbReference>
<dbReference type="RefSeq" id="XP_021538570.1">
    <property type="nucleotide sequence ID" value="XM_021682895.1"/>
</dbReference>
<gene>
    <name evidence="4" type="primary">ATXN7L1</name>
</gene>
<evidence type="ECO:0000256" key="1">
    <source>
        <dbReference type="SAM" id="MobiDB-lite"/>
    </source>
</evidence>
<dbReference type="GeneID" id="110574251"/>
<dbReference type="InterPro" id="IPR052237">
    <property type="entry name" value="Ataxin-7-like_regulator"/>
</dbReference>
<feature type="domain" description="SCA7" evidence="2">
    <location>
        <begin position="284"/>
        <end position="351"/>
    </location>
</feature>
<feature type="compositionally biased region" description="Low complexity" evidence="1">
    <location>
        <begin position="403"/>
        <end position="417"/>
    </location>
</feature>
<dbReference type="InterPro" id="IPR013243">
    <property type="entry name" value="SCA7_dom"/>
</dbReference>
<dbReference type="AlphaFoldDB" id="A0A2Y9GKS0"/>
<dbReference type="PANTHER" id="PTHR15117">
    <property type="entry name" value="ATAXIN 7 RELATED"/>
    <property type="match status" value="1"/>
</dbReference>